<name>A0AAW0K042_MYOGA</name>
<evidence type="ECO:0000313" key="2">
    <source>
        <dbReference type="Proteomes" id="UP001488838"/>
    </source>
</evidence>
<accession>A0AAW0K042</accession>
<comment type="caution">
    <text evidence="1">The sequence shown here is derived from an EMBL/GenBank/DDBJ whole genome shotgun (WGS) entry which is preliminary data.</text>
</comment>
<keyword evidence="2" id="KW-1185">Reference proteome</keyword>
<protein>
    <submittedName>
        <fullName evidence="1">Uncharacterized protein</fullName>
    </submittedName>
</protein>
<proteinExistence type="predicted"/>
<evidence type="ECO:0000313" key="1">
    <source>
        <dbReference type="EMBL" id="KAK7832417.1"/>
    </source>
</evidence>
<reference evidence="1 2" key="1">
    <citation type="journal article" date="2023" name="bioRxiv">
        <title>Conserved and derived expression patterns and positive selection on dental genes reveal complex evolutionary context of ever-growing rodent molars.</title>
        <authorList>
            <person name="Calamari Z.T."/>
            <person name="Song A."/>
            <person name="Cohen E."/>
            <person name="Akter M."/>
            <person name="Roy R.D."/>
            <person name="Hallikas O."/>
            <person name="Christensen M.M."/>
            <person name="Li P."/>
            <person name="Marangoni P."/>
            <person name="Jernvall J."/>
            <person name="Klein O.D."/>
        </authorList>
    </citation>
    <scope>NUCLEOTIDE SEQUENCE [LARGE SCALE GENOMIC DNA]</scope>
    <source>
        <strain evidence="1">V071</strain>
    </source>
</reference>
<dbReference type="AlphaFoldDB" id="A0AAW0K042"/>
<feature type="non-terminal residue" evidence="1">
    <location>
        <position position="61"/>
    </location>
</feature>
<dbReference type="EMBL" id="JBBHLL010000010">
    <property type="protein sequence ID" value="KAK7832417.1"/>
    <property type="molecule type" value="Genomic_DNA"/>
</dbReference>
<gene>
    <name evidence="1" type="ORF">U0070_011865</name>
</gene>
<dbReference type="Proteomes" id="UP001488838">
    <property type="component" value="Unassembled WGS sequence"/>
</dbReference>
<sequence>MEIYVVPCVFPHTHGESILHCLDTKISAMLSDSLTETYSTEEGQTRVICIKTAQVNMVCQT</sequence>
<organism evidence="1 2">
    <name type="scientific">Myodes glareolus</name>
    <name type="common">Bank vole</name>
    <name type="synonym">Clethrionomys glareolus</name>
    <dbReference type="NCBI Taxonomy" id="447135"/>
    <lineage>
        <taxon>Eukaryota</taxon>
        <taxon>Metazoa</taxon>
        <taxon>Chordata</taxon>
        <taxon>Craniata</taxon>
        <taxon>Vertebrata</taxon>
        <taxon>Euteleostomi</taxon>
        <taxon>Mammalia</taxon>
        <taxon>Eutheria</taxon>
        <taxon>Euarchontoglires</taxon>
        <taxon>Glires</taxon>
        <taxon>Rodentia</taxon>
        <taxon>Myomorpha</taxon>
        <taxon>Muroidea</taxon>
        <taxon>Cricetidae</taxon>
        <taxon>Arvicolinae</taxon>
        <taxon>Myodes</taxon>
    </lineage>
</organism>